<accession>A0AAE9XMK1</accession>
<keyword evidence="1" id="KW-0732">Signal</keyword>
<dbReference type="Pfam" id="PF01244">
    <property type="entry name" value="Peptidase_M19"/>
    <property type="match status" value="1"/>
</dbReference>
<dbReference type="PANTHER" id="PTHR10443">
    <property type="entry name" value="MICROSOMAL DIPEPTIDASE"/>
    <property type="match status" value="1"/>
</dbReference>
<protein>
    <submittedName>
        <fullName evidence="2">Dipeptidase</fullName>
    </submittedName>
</protein>
<evidence type="ECO:0000313" key="3">
    <source>
        <dbReference type="Proteomes" id="UP001217500"/>
    </source>
</evidence>
<gene>
    <name evidence="2" type="ORF">PH603_14300</name>
</gene>
<dbReference type="Gene3D" id="3.20.20.140">
    <property type="entry name" value="Metal-dependent hydrolases"/>
    <property type="match status" value="1"/>
</dbReference>
<evidence type="ECO:0000313" key="2">
    <source>
        <dbReference type="EMBL" id="WCL53708.1"/>
    </source>
</evidence>
<feature type="signal peptide" evidence="1">
    <location>
        <begin position="1"/>
        <end position="16"/>
    </location>
</feature>
<evidence type="ECO:0000256" key="1">
    <source>
        <dbReference type="SAM" id="SignalP"/>
    </source>
</evidence>
<feature type="chain" id="PRO_5042249994" evidence="1">
    <location>
        <begin position="17"/>
        <end position="400"/>
    </location>
</feature>
<dbReference type="PANTHER" id="PTHR10443:SF12">
    <property type="entry name" value="DIPEPTIDASE"/>
    <property type="match status" value="1"/>
</dbReference>
<organism evidence="2 3">
    <name type="scientific">Gimibacter soli</name>
    <dbReference type="NCBI Taxonomy" id="3024400"/>
    <lineage>
        <taxon>Bacteria</taxon>
        <taxon>Pseudomonadati</taxon>
        <taxon>Pseudomonadota</taxon>
        <taxon>Alphaproteobacteria</taxon>
        <taxon>Kordiimonadales</taxon>
        <taxon>Temperatibacteraceae</taxon>
        <taxon>Gimibacter</taxon>
    </lineage>
</organism>
<dbReference type="GO" id="GO:0070573">
    <property type="term" value="F:metallodipeptidase activity"/>
    <property type="evidence" value="ECO:0007669"/>
    <property type="project" value="InterPro"/>
</dbReference>
<dbReference type="EMBL" id="CP116805">
    <property type="protein sequence ID" value="WCL53708.1"/>
    <property type="molecule type" value="Genomic_DNA"/>
</dbReference>
<dbReference type="InterPro" id="IPR008257">
    <property type="entry name" value="Pept_M19"/>
</dbReference>
<keyword evidence="3" id="KW-1185">Reference proteome</keyword>
<dbReference type="PROSITE" id="PS51257">
    <property type="entry name" value="PROKAR_LIPOPROTEIN"/>
    <property type="match status" value="1"/>
</dbReference>
<dbReference type="SUPFAM" id="SSF51556">
    <property type="entry name" value="Metallo-dependent hydrolases"/>
    <property type="match status" value="1"/>
</dbReference>
<dbReference type="Proteomes" id="UP001217500">
    <property type="component" value="Chromosome"/>
</dbReference>
<proteinExistence type="predicted"/>
<dbReference type="CDD" id="cd01301">
    <property type="entry name" value="rDP_like"/>
    <property type="match status" value="1"/>
</dbReference>
<dbReference type="InterPro" id="IPR032466">
    <property type="entry name" value="Metal_Hydrolase"/>
</dbReference>
<sequence>MKKTVLLALLAGVSLAACEDKVTKPEGPSEDAVRIAQSALIVDTHIDVPYRLQEKWDDVSAATEGGDFDYPRAKEGGLDAPFMSIYTPSKLDGTPDATVLANDLISMVEKIAAEHPDKFRVAKSVADVEAAQKDGVIALPLGMENGSPIAELDLLDHFYNRGIRYITLAHAKANTIADSSYDPARPNGGLSEYGAEVVRKMNELGIMVDISHVSDEAFWDVMALTDVPPIASHSSARHFTPGFERNMADDMIKALAKKGGVIMINAGSSFLTEAANNWGKERDAAYEAHLAASGEEKSDTGEDAFGVSYRMTHPFPYATLDDVLDHIDYVVKIAGIDAVGIGSDFDGVGDSLPIGFKDVSDYPVLVDGLLSRGYDEAAITKILGGNLMRVWGVVEAAAQP</sequence>
<dbReference type="RefSeq" id="WP_289503245.1">
    <property type="nucleotide sequence ID" value="NZ_CP116805.1"/>
</dbReference>
<dbReference type="AlphaFoldDB" id="A0AAE9XMK1"/>
<name>A0AAE9XMK1_9PROT</name>
<reference evidence="2" key="1">
    <citation type="submission" date="2023-01" db="EMBL/GenBank/DDBJ databases">
        <title>The genome sequence of Kordiimonadaceae bacterium 6D33.</title>
        <authorList>
            <person name="Liu Y."/>
        </authorList>
    </citation>
    <scope>NUCLEOTIDE SEQUENCE</scope>
    <source>
        <strain evidence="2">6D33</strain>
    </source>
</reference>
<dbReference type="KEGG" id="gso:PH603_14300"/>
<dbReference type="GO" id="GO:0006508">
    <property type="term" value="P:proteolysis"/>
    <property type="evidence" value="ECO:0007669"/>
    <property type="project" value="InterPro"/>
</dbReference>
<dbReference type="PROSITE" id="PS51365">
    <property type="entry name" value="RENAL_DIPEPTIDASE_2"/>
    <property type="match status" value="1"/>
</dbReference>